<evidence type="ECO:0000256" key="6">
    <source>
        <dbReference type="SAM" id="Phobius"/>
    </source>
</evidence>
<dbReference type="PANTHER" id="PTHR30329:SF21">
    <property type="entry name" value="LIPOPROTEIN YIAD-RELATED"/>
    <property type="match status" value="1"/>
</dbReference>
<feature type="transmembrane region" description="Helical" evidence="6">
    <location>
        <begin position="29"/>
        <end position="46"/>
    </location>
</feature>
<dbReference type="RefSeq" id="WP_184056067.1">
    <property type="nucleotide sequence ID" value="NZ_JACIJK010000004.1"/>
</dbReference>
<comment type="caution">
    <text evidence="8">The sequence shown here is derived from an EMBL/GenBank/DDBJ whole genome shotgun (WGS) entry which is preliminary data.</text>
</comment>
<dbReference type="Pfam" id="PF00691">
    <property type="entry name" value="OmpA"/>
    <property type="match status" value="1"/>
</dbReference>
<evidence type="ECO:0000256" key="5">
    <source>
        <dbReference type="SAM" id="MobiDB-lite"/>
    </source>
</evidence>
<evidence type="ECO:0000256" key="1">
    <source>
        <dbReference type="ARBA" id="ARBA00004442"/>
    </source>
</evidence>
<reference evidence="8 9" key="1">
    <citation type="submission" date="2020-08" db="EMBL/GenBank/DDBJ databases">
        <title>Genomic Encyclopedia of Type Strains, Phase IV (KMG-IV): sequencing the most valuable type-strain genomes for metagenomic binning, comparative biology and taxonomic classification.</title>
        <authorList>
            <person name="Goeker M."/>
        </authorList>
    </citation>
    <scope>NUCLEOTIDE SEQUENCE [LARGE SCALE GENOMIC DNA]</scope>
    <source>
        <strain evidence="8 9">DSM 100044</strain>
    </source>
</reference>
<name>A0A7W9ETY2_9SPHN</name>
<keyword evidence="6" id="KW-0812">Transmembrane</keyword>
<keyword evidence="3" id="KW-0998">Cell outer membrane</keyword>
<evidence type="ECO:0000259" key="7">
    <source>
        <dbReference type="PROSITE" id="PS51123"/>
    </source>
</evidence>
<evidence type="ECO:0000256" key="4">
    <source>
        <dbReference type="PROSITE-ProRule" id="PRU00473"/>
    </source>
</evidence>
<evidence type="ECO:0000313" key="9">
    <source>
        <dbReference type="Proteomes" id="UP000546200"/>
    </source>
</evidence>
<dbReference type="PROSITE" id="PS51123">
    <property type="entry name" value="OMPA_2"/>
    <property type="match status" value="1"/>
</dbReference>
<keyword evidence="6" id="KW-1133">Transmembrane helix</keyword>
<dbReference type="Proteomes" id="UP000546200">
    <property type="component" value="Unassembled WGS sequence"/>
</dbReference>
<dbReference type="InterPro" id="IPR006665">
    <property type="entry name" value="OmpA-like"/>
</dbReference>
<keyword evidence="9" id="KW-1185">Reference proteome</keyword>
<dbReference type="InterPro" id="IPR036737">
    <property type="entry name" value="OmpA-like_sf"/>
</dbReference>
<protein>
    <submittedName>
        <fullName evidence="8">Outer membrane protein OmpA-like peptidoglycan-associated protein</fullName>
    </submittedName>
</protein>
<comment type="subcellular location">
    <subcellularLocation>
        <location evidence="1">Cell outer membrane</location>
    </subcellularLocation>
</comment>
<keyword evidence="2 4" id="KW-0472">Membrane</keyword>
<dbReference type="SUPFAM" id="SSF103088">
    <property type="entry name" value="OmpA-like"/>
    <property type="match status" value="1"/>
</dbReference>
<feature type="region of interest" description="Disordered" evidence="5">
    <location>
        <begin position="197"/>
        <end position="225"/>
    </location>
</feature>
<sequence>MADPDRPNEGARPRQVHVGPEHHSKGVNWLAWLALLAGILALLFALSRCDRDDGKATAPAVTNDAAVAGPVVAPSPDNAGSMVASTSNSSSAEALAGTSAVGGFLAGTEPTPRTFQFEKLNFDTAKSIVRPADAAEVNQVAATLKQYGKARIRIAGYADDRGPDPANMALGKARADAIKAALVAQGVAASRIETVSGGEKDPVASNATEGGRFENRRTELVVTSR</sequence>
<dbReference type="AlphaFoldDB" id="A0A7W9ETY2"/>
<dbReference type="CDD" id="cd07185">
    <property type="entry name" value="OmpA_C-like"/>
    <property type="match status" value="1"/>
</dbReference>
<dbReference type="GO" id="GO:0009279">
    <property type="term" value="C:cell outer membrane"/>
    <property type="evidence" value="ECO:0007669"/>
    <property type="project" value="UniProtKB-SubCell"/>
</dbReference>
<evidence type="ECO:0000256" key="2">
    <source>
        <dbReference type="ARBA" id="ARBA00023136"/>
    </source>
</evidence>
<dbReference type="InterPro" id="IPR050330">
    <property type="entry name" value="Bact_OuterMem_StrucFunc"/>
</dbReference>
<proteinExistence type="predicted"/>
<feature type="region of interest" description="Disordered" evidence="5">
    <location>
        <begin position="1"/>
        <end position="21"/>
    </location>
</feature>
<gene>
    <name evidence="8" type="ORF">FHS94_001426</name>
</gene>
<dbReference type="PRINTS" id="PR01021">
    <property type="entry name" value="OMPADOMAIN"/>
</dbReference>
<dbReference type="EMBL" id="JACIJK010000004">
    <property type="protein sequence ID" value="MBB5714590.1"/>
    <property type="molecule type" value="Genomic_DNA"/>
</dbReference>
<feature type="domain" description="OmpA-like" evidence="7">
    <location>
        <begin position="113"/>
        <end position="225"/>
    </location>
</feature>
<organism evidence="8 9">
    <name type="scientific">Sphingomonas aerophila</name>
    <dbReference type="NCBI Taxonomy" id="1344948"/>
    <lineage>
        <taxon>Bacteria</taxon>
        <taxon>Pseudomonadati</taxon>
        <taxon>Pseudomonadota</taxon>
        <taxon>Alphaproteobacteria</taxon>
        <taxon>Sphingomonadales</taxon>
        <taxon>Sphingomonadaceae</taxon>
        <taxon>Sphingomonas</taxon>
    </lineage>
</organism>
<dbReference type="PANTHER" id="PTHR30329">
    <property type="entry name" value="STATOR ELEMENT OF FLAGELLAR MOTOR COMPLEX"/>
    <property type="match status" value="1"/>
</dbReference>
<accession>A0A7W9ETY2</accession>
<evidence type="ECO:0000256" key="3">
    <source>
        <dbReference type="ARBA" id="ARBA00023237"/>
    </source>
</evidence>
<dbReference type="Gene3D" id="3.30.1330.60">
    <property type="entry name" value="OmpA-like domain"/>
    <property type="match status" value="1"/>
</dbReference>
<dbReference type="InterPro" id="IPR006664">
    <property type="entry name" value="OMP_bac"/>
</dbReference>
<evidence type="ECO:0000313" key="8">
    <source>
        <dbReference type="EMBL" id="MBB5714590.1"/>
    </source>
</evidence>
<feature type="compositionally biased region" description="Basic and acidic residues" evidence="5">
    <location>
        <begin position="1"/>
        <end position="12"/>
    </location>
</feature>